<reference evidence="2" key="2">
    <citation type="submission" date="2025-08" db="UniProtKB">
        <authorList>
            <consortium name="Ensembl"/>
        </authorList>
    </citation>
    <scope>IDENTIFICATION</scope>
</reference>
<feature type="transmembrane region" description="Helical" evidence="1">
    <location>
        <begin position="20"/>
        <end position="40"/>
    </location>
</feature>
<accession>H2Y3H2</accession>
<sequence length="43" mass="4822">MMFVLHVDILIKCFGNNGLALKICLLHMCYFSLVVAVQHVDDG</sequence>
<dbReference type="HOGENOM" id="CLU_3241871_0_0_1"/>
<keyword evidence="1" id="KW-1133">Transmembrane helix</keyword>
<organism evidence="2 3">
    <name type="scientific">Ciona intestinalis</name>
    <name type="common">Transparent sea squirt</name>
    <name type="synonym">Ascidia intestinalis</name>
    <dbReference type="NCBI Taxonomy" id="7719"/>
    <lineage>
        <taxon>Eukaryota</taxon>
        <taxon>Metazoa</taxon>
        <taxon>Chordata</taxon>
        <taxon>Tunicata</taxon>
        <taxon>Ascidiacea</taxon>
        <taxon>Phlebobranchia</taxon>
        <taxon>Cionidae</taxon>
        <taxon>Ciona</taxon>
    </lineage>
</organism>
<protein>
    <submittedName>
        <fullName evidence="2">Uncharacterized protein</fullName>
    </submittedName>
</protein>
<reference evidence="2" key="3">
    <citation type="submission" date="2025-09" db="UniProtKB">
        <authorList>
            <consortium name="Ensembl"/>
        </authorList>
    </citation>
    <scope>IDENTIFICATION</scope>
</reference>
<dbReference type="Ensembl" id="ENSCINT00000034562.1">
    <property type="protein sequence ID" value="ENSCINP00000036457.1"/>
    <property type="gene ID" value="ENSCING00000023913.1"/>
</dbReference>
<dbReference type="AlphaFoldDB" id="H2Y3H2"/>
<reference evidence="3" key="1">
    <citation type="journal article" date="2002" name="Science">
        <title>The draft genome of Ciona intestinalis: insights into chordate and vertebrate origins.</title>
        <authorList>
            <person name="Dehal P."/>
            <person name="Satou Y."/>
            <person name="Campbell R.K."/>
            <person name="Chapman J."/>
            <person name="Degnan B."/>
            <person name="De Tomaso A."/>
            <person name="Davidson B."/>
            <person name="Di Gregorio A."/>
            <person name="Gelpke M."/>
            <person name="Goodstein D.M."/>
            <person name="Harafuji N."/>
            <person name="Hastings K.E."/>
            <person name="Ho I."/>
            <person name="Hotta K."/>
            <person name="Huang W."/>
            <person name="Kawashima T."/>
            <person name="Lemaire P."/>
            <person name="Martinez D."/>
            <person name="Meinertzhagen I.A."/>
            <person name="Necula S."/>
            <person name="Nonaka M."/>
            <person name="Putnam N."/>
            <person name="Rash S."/>
            <person name="Saiga H."/>
            <person name="Satake M."/>
            <person name="Terry A."/>
            <person name="Yamada L."/>
            <person name="Wang H.G."/>
            <person name="Awazu S."/>
            <person name="Azumi K."/>
            <person name="Boore J."/>
            <person name="Branno M."/>
            <person name="Chin-Bow S."/>
            <person name="DeSantis R."/>
            <person name="Doyle S."/>
            <person name="Francino P."/>
            <person name="Keys D.N."/>
            <person name="Haga S."/>
            <person name="Hayashi H."/>
            <person name="Hino K."/>
            <person name="Imai K.S."/>
            <person name="Inaba K."/>
            <person name="Kano S."/>
            <person name="Kobayashi K."/>
            <person name="Kobayashi M."/>
            <person name="Lee B.I."/>
            <person name="Makabe K.W."/>
            <person name="Manohar C."/>
            <person name="Matassi G."/>
            <person name="Medina M."/>
            <person name="Mochizuki Y."/>
            <person name="Mount S."/>
            <person name="Morishita T."/>
            <person name="Miura S."/>
            <person name="Nakayama A."/>
            <person name="Nishizaka S."/>
            <person name="Nomoto H."/>
            <person name="Ohta F."/>
            <person name="Oishi K."/>
            <person name="Rigoutsos I."/>
            <person name="Sano M."/>
            <person name="Sasaki A."/>
            <person name="Sasakura Y."/>
            <person name="Shoguchi E."/>
            <person name="Shin-i T."/>
            <person name="Spagnuolo A."/>
            <person name="Stainier D."/>
            <person name="Suzuki M.M."/>
            <person name="Tassy O."/>
            <person name="Takatori N."/>
            <person name="Tokuoka M."/>
            <person name="Yagi K."/>
            <person name="Yoshizaki F."/>
            <person name="Wada S."/>
            <person name="Zhang C."/>
            <person name="Hyatt P.D."/>
            <person name="Larimer F."/>
            <person name="Detter C."/>
            <person name="Doggett N."/>
            <person name="Glavina T."/>
            <person name="Hawkins T."/>
            <person name="Richardson P."/>
            <person name="Lucas S."/>
            <person name="Kohara Y."/>
            <person name="Levine M."/>
            <person name="Satoh N."/>
            <person name="Rokhsar D.S."/>
        </authorList>
    </citation>
    <scope>NUCLEOTIDE SEQUENCE [LARGE SCALE GENOMIC DNA]</scope>
</reference>
<keyword evidence="3" id="KW-1185">Reference proteome</keyword>
<evidence type="ECO:0000313" key="2">
    <source>
        <dbReference type="Ensembl" id="ENSCINP00000036457.1"/>
    </source>
</evidence>
<dbReference type="Proteomes" id="UP000008144">
    <property type="component" value="Unassembled WGS sequence"/>
</dbReference>
<dbReference type="InParanoid" id="H2Y3H2"/>
<name>H2Y3H2_CIOIN</name>
<proteinExistence type="predicted"/>
<keyword evidence="1" id="KW-0472">Membrane</keyword>
<evidence type="ECO:0000313" key="3">
    <source>
        <dbReference type="Proteomes" id="UP000008144"/>
    </source>
</evidence>
<evidence type="ECO:0000256" key="1">
    <source>
        <dbReference type="SAM" id="Phobius"/>
    </source>
</evidence>
<keyword evidence="1" id="KW-0812">Transmembrane</keyword>